<feature type="disulfide bond" evidence="6">
    <location>
        <begin position="331"/>
        <end position="340"/>
    </location>
</feature>
<feature type="non-terminal residue" evidence="8">
    <location>
        <position position="1"/>
    </location>
</feature>
<feature type="domain" description="EGF-like" evidence="7">
    <location>
        <begin position="203"/>
        <end position="239"/>
    </location>
</feature>
<sequence length="534" mass="57661">MGTDCSQDVNECQPNPCLNGATCIESAIPGKFQCLCQPSFTGDLCNEDYNACDIQHSPCMHNSTCLTQINGTAACVCQKGFGGDRCEIDINECASSPCWNRGQCVDAVNGYSCECPPGYSGLNCEEDINECSSDPCKNGAACQDLADRFHCNCTPGFFGTLCELDVNECEEVQCLHGGSCINMPGGFQCSCPPGFSGIRCERAVNECTSAPCLNHGRCIDGVNHYQCLCIQGFTGSNCEENIDECSSSPCLHGSAGMDWELGKVAVSSVCGASAGEERFTDLDFADDAVIFAESMEALIGALARLSEECLSSPCFNGGKCYNLVNKYACFCPDGYTGKNCEADVDVCLKETPAFRLCLNEGTCVDGPGSSFYCRQFLTPCDANVTVSEKELVKNVTGSTRSKLRNETAGVLFIGGLPLGYPSNQRQVRFGPVFLGNVPLDYKMQQEEREKAGFLGCIRDLQVNTKEVFIMDEAIRGRNVKNCKELICQVQLCQNGGTCVRCSVCDGGWFSSAWLRLWTLSSEKESEGCFGIHLQ</sequence>
<organism evidence="8 9">
    <name type="scientific">Polypterus senegalus</name>
    <name type="common">Senegal bichir</name>
    <dbReference type="NCBI Taxonomy" id="55291"/>
    <lineage>
        <taxon>Eukaryota</taxon>
        <taxon>Metazoa</taxon>
        <taxon>Chordata</taxon>
        <taxon>Craniata</taxon>
        <taxon>Vertebrata</taxon>
        <taxon>Euteleostomi</taxon>
        <taxon>Actinopterygii</taxon>
        <taxon>Polypteriformes</taxon>
        <taxon>Polypteridae</taxon>
        <taxon>Polypterus</taxon>
    </lineage>
</organism>
<dbReference type="PROSITE" id="PS50026">
    <property type="entry name" value="EGF_3"/>
    <property type="match status" value="7"/>
</dbReference>
<feature type="domain" description="EGF-like" evidence="7">
    <location>
        <begin position="48"/>
        <end position="87"/>
    </location>
</feature>
<keyword evidence="5" id="KW-0325">Glycoprotein</keyword>
<evidence type="ECO:0000256" key="4">
    <source>
        <dbReference type="ARBA" id="ARBA00023157"/>
    </source>
</evidence>
<proteinExistence type="predicted"/>
<dbReference type="GO" id="GO:0005509">
    <property type="term" value="F:calcium ion binding"/>
    <property type="evidence" value="ECO:0007669"/>
    <property type="project" value="InterPro"/>
</dbReference>
<keyword evidence="2" id="KW-0732">Signal</keyword>
<dbReference type="Pfam" id="PF00008">
    <property type="entry name" value="EGF"/>
    <property type="match status" value="6"/>
</dbReference>
<feature type="disulfide bond" evidence="6">
    <location>
        <begin position="115"/>
        <end position="124"/>
    </location>
</feature>
<comment type="caution">
    <text evidence="6">Lacks conserved residue(s) required for the propagation of feature annotation.</text>
</comment>
<feature type="disulfide bond" evidence="6">
    <location>
        <begin position="229"/>
        <end position="238"/>
    </location>
</feature>
<protein>
    <submittedName>
        <fullName evidence="8">EYS protein</fullName>
    </submittedName>
</protein>
<feature type="disulfide bond" evidence="6">
    <location>
        <begin position="153"/>
        <end position="162"/>
    </location>
</feature>
<evidence type="ECO:0000256" key="3">
    <source>
        <dbReference type="ARBA" id="ARBA00022737"/>
    </source>
</evidence>
<dbReference type="SUPFAM" id="SSF49899">
    <property type="entry name" value="Concanavalin A-like lectins/glucanases"/>
    <property type="match status" value="1"/>
</dbReference>
<dbReference type="EMBL" id="JAATIS010000859">
    <property type="protein sequence ID" value="KAG2467219.1"/>
    <property type="molecule type" value="Genomic_DNA"/>
</dbReference>
<dbReference type="FunFam" id="2.10.25.10:FF:000472">
    <property type="entry name" value="Uncharacterized protein, isoform A"/>
    <property type="match status" value="1"/>
</dbReference>
<dbReference type="Gene3D" id="2.10.25.10">
    <property type="entry name" value="Laminin"/>
    <property type="match status" value="7"/>
</dbReference>
<dbReference type="FunFam" id="2.10.25.10:FF:000327">
    <property type="entry name" value="neurogenic locus notch homolog protein 4"/>
    <property type="match status" value="1"/>
</dbReference>
<keyword evidence="1 6" id="KW-0245">EGF-like domain</keyword>
<feature type="domain" description="EGF-like" evidence="7">
    <location>
        <begin position="127"/>
        <end position="163"/>
    </location>
</feature>
<dbReference type="Proteomes" id="UP000886611">
    <property type="component" value="Unassembled WGS sequence"/>
</dbReference>
<accession>A0A8X8BUC7</accession>
<comment type="caution">
    <text evidence="8">The sequence shown here is derived from an EMBL/GenBank/DDBJ whole genome shotgun (WGS) entry which is preliminary data.</text>
</comment>
<feature type="disulfide bond" evidence="6">
    <location>
        <begin position="36"/>
        <end position="45"/>
    </location>
</feature>
<evidence type="ECO:0000259" key="7">
    <source>
        <dbReference type="PROSITE" id="PS50026"/>
    </source>
</evidence>
<dbReference type="FunFam" id="2.10.25.10:FF:000012">
    <property type="entry name" value="Delta-like protein"/>
    <property type="match status" value="1"/>
</dbReference>
<dbReference type="InterPro" id="IPR051022">
    <property type="entry name" value="Notch_Cell-Fate_Det"/>
</dbReference>
<dbReference type="InterPro" id="IPR018097">
    <property type="entry name" value="EGF_Ca-bd_CS"/>
</dbReference>
<reference evidence="8 9" key="1">
    <citation type="journal article" date="2021" name="Cell">
        <title>Tracing the genetic footprints of vertebrate landing in non-teleost ray-finned fishes.</title>
        <authorList>
            <person name="Bi X."/>
            <person name="Wang K."/>
            <person name="Yang L."/>
            <person name="Pan H."/>
            <person name="Jiang H."/>
            <person name="Wei Q."/>
            <person name="Fang M."/>
            <person name="Yu H."/>
            <person name="Zhu C."/>
            <person name="Cai Y."/>
            <person name="He Y."/>
            <person name="Gan X."/>
            <person name="Zeng H."/>
            <person name="Yu D."/>
            <person name="Zhu Y."/>
            <person name="Jiang H."/>
            <person name="Qiu Q."/>
            <person name="Yang H."/>
            <person name="Zhang Y.E."/>
            <person name="Wang W."/>
            <person name="Zhu M."/>
            <person name="He S."/>
            <person name="Zhang G."/>
        </authorList>
    </citation>
    <scope>NUCLEOTIDE SEQUENCE [LARGE SCALE GENOMIC DNA]</scope>
    <source>
        <strain evidence="8">Bchr_013</strain>
    </source>
</reference>
<dbReference type="SUPFAM" id="SSF57196">
    <property type="entry name" value="EGF/Laminin"/>
    <property type="match status" value="7"/>
</dbReference>
<dbReference type="FunFam" id="2.10.25.10:FF:000100">
    <property type="entry name" value="neurogenic locus notch homolog protein 3"/>
    <property type="match status" value="1"/>
</dbReference>
<dbReference type="SMART" id="SM00181">
    <property type="entry name" value="EGF"/>
    <property type="match status" value="7"/>
</dbReference>
<dbReference type="GO" id="GO:1901222">
    <property type="term" value="P:regulation of non-canonical NF-kappaB signal transduction"/>
    <property type="evidence" value="ECO:0007669"/>
    <property type="project" value="UniProtKB-ARBA"/>
</dbReference>
<evidence type="ECO:0000256" key="2">
    <source>
        <dbReference type="ARBA" id="ARBA00022729"/>
    </source>
</evidence>
<dbReference type="SMART" id="SM00179">
    <property type="entry name" value="EGF_CA"/>
    <property type="match status" value="7"/>
</dbReference>
<dbReference type="PROSITE" id="PS01186">
    <property type="entry name" value="EGF_2"/>
    <property type="match status" value="6"/>
</dbReference>
<dbReference type="InterPro" id="IPR001881">
    <property type="entry name" value="EGF-like_Ca-bd_dom"/>
</dbReference>
<evidence type="ECO:0000256" key="5">
    <source>
        <dbReference type="ARBA" id="ARBA00023180"/>
    </source>
</evidence>
<gene>
    <name evidence="8" type="primary">Eys_1</name>
    <name evidence="8" type="ORF">GTO96_0010083</name>
</gene>
<dbReference type="PANTHER" id="PTHR24049">
    <property type="entry name" value="CRUMBS FAMILY MEMBER"/>
    <property type="match status" value="1"/>
</dbReference>
<dbReference type="GO" id="GO:0045597">
    <property type="term" value="P:positive regulation of cell differentiation"/>
    <property type="evidence" value="ECO:0007669"/>
    <property type="project" value="UniProtKB-ARBA"/>
</dbReference>
<feature type="disulfide bond" evidence="6">
    <location>
        <begin position="191"/>
        <end position="200"/>
    </location>
</feature>
<dbReference type="PROSITE" id="PS00010">
    <property type="entry name" value="ASX_HYDROXYL"/>
    <property type="match status" value="5"/>
</dbReference>
<dbReference type="PROSITE" id="PS01187">
    <property type="entry name" value="EGF_CA"/>
    <property type="match status" value="2"/>
</dbReference>
<evidence type="ECO:0000256" key="6">
    <source>
        <dbReference type="PROSITE-ProRule" id="PRU00076"/>
    </source>
</evidence>
<name>A0A8X8BUC7_POLSE</name>
<feature type="non-terminal residue" evidence="8">
    <location>
        <position position="534"/>
    </location>
</feature>
<dbReference type="InterPro" id="IPR000152">
    <property type="entry name" value="EGF-type_Asp/Asn_hydroxyl_site"/>
</dbReference>
<dbReference type="FunFam" id="2.10.25.10:FF:000143">
    <property type="entry name" value="Protein crumbs 1"/>
    <property type="match status" value="1"/>
</dbReference>
<dbReference type="GO" id="GO:0060218">
    <property type="term" value="P:hematopoietic stem cell differentiation"/>
    <property type="evidence" value="ECO:0007669"/>
    <property type="project" value="UniProtKB-ARBA"/>
</dbReference>
<dbReference type="PANTHER" id="PTHR24049:SF22">
    <property type="entry name" value="DROSOPHILA CRUMBS HOMOLOG"/>
    <property type="match status" value="1"/>
</dbReference>
<dbReference type="InterPro" id="IPR000742">
    <property type="entry name" value="EGF"/>
</dbReference>
<feature type="domain" description="EGF-like" evidence="7">
    <location>
        <begin position="165"/>
        <end position="201"/>
    </location>
</feature>
<evidence type="ECO:0000313" key="8">
    <source>
        <dbReference type="EMBL" id="KAG2467219.1"/>
    </source>
</evidence>
<evidence type="ECO:0000313" key="9">
    <source>
        <dbReference type="Proteomes" id="UP000886611"/>
    </source>
</evidence>
<dbReference type="PROSITE" id="PS00022">
    <property type="entry name" value="EGF_1"/>
    <property type="match status" value="7"/>
</dbReference>
<keyword evidence="3" id="KW-0677">Repeat</keyword>
<feature type="domain" description="EGF-like" evidence="7">
    <location>
        <begin position="305"/>
        <end position="341"/>
    </location>
</feature>
<dbReference type="InterPro" id="IPR013320">
    <property type="entry name" value="ConA-like_dom_sf"/>
</dbReference>
<feature type="domain" description="EGF-like" evidence="7">
    <location>
        <begin position="89"/>
        <end position="125"/>
    </location>
</feature>
<feature type="disulfide bond" evidence="6">
    <location>
        <begin position="77"/>
        <end position="86"/>
    </location>
</feature>
<dbReference type="PRINTS" id="PR00010">
    <property type="entry name" value="EGFBLOOD"/>
</dbReference>
<dbReference type="FunFam" id="2.10.25.10:FF:000004">
    <property type="entry name" value="Neurogenic locus notch 1"/>
    <property type="match status" value="1"/>
</dbReference>
<evidence type="ECO:0000256" key="1">
    <source>
        <dbReference type="ARBA" id="ARBA00022536"/>
    </source>
</evidence>
<dbReference type="Gene3D" id="2.60.120.200">
    <property type="match status" value="1"/>
</dbReference>
<feature type="domain" description="EGF-like" evidence="7">
    <location>
        <begin position="8"/>
        <end position="46"/>
    </location>
</feature>
<keyword evidence="4 6" id="KW-1015">Disulfide bond</keyword>
<dbReference type="CDD" id="cd00054">
    <property type="entry name" value="EGF_CA"/>
    <property type="match status" value="6"/>
</dbReference>
<dbReference type="AlphaFoldDB" id="A0A8X8BUC7"/>
<keyword evidence="9" id="KW-1185">Reference proteome</keyword>
<feature type="disulfide bond" evidence="6">
    <location>
        <begin position="17"/>
        <end position="34"/>
    </location>
</feature>